<dbReference type="KEGG" id="nik:F5I99_16390"/>
<gene>
    <name evidence="2" type="ORF">F5I99_16390</name>
</gene>
<dbReference type="InterPro" id="IPR001633">
    <property type="entry name" value="EAL_dom"/>
</dbReference>
<evidence type="ECO:0000313" key="3">
    <source>
        <dbReference type="Proteomes" id="UP000325606"/>
    </source>
</evidence>
<accession>A0A5J6LH50</accession>
<dbReference type="InterPro" id="IPR035919">
    <property type="entry name" value="EAL_sf"/>
</dbReference>
<dbReference type="GO" id="GO:0071111">
    <property type="term" value="F:cyclic-guanylate-specific phosphodiesterase activity"/>
    <property type="evidence" value="ECO:0007669"/>
    <property type="project" value="InterPro"/>
</dbReference>
<dbReference type="CDD" id="cd01948">
    <property type="entry name" value="EAL"/>
    <property type="match status" value="1"/>
</dbReference>
<dbReference type="SUPFAM" id="SSF141868">
    <property type="entry name" value="EAL domain-like"/>
    <property type="match status" value="1"/>
</dbReference>
<reference evidence="2 3" key="1">
    <citation type="submission" date="2019-09" db="EMBL/GenBank/DDBJ databases">
        <title>Nitrincola iocasae sp. nov., a bacterium isolated from the sediment collected at a cold seep field in South China Sea.</title>
        <authorList>
            <person name="Zhang H."/>
            <person name="Wang H."/>
            <person name="Li C."/>
        </authorList>
    </citation>
    <scope>NUCLEOTIDE SEQUENCE [LARGE SCALE GENOMIC DNA]</scope>
    <source>
        <strain evidence="2 3">KXZD1103</strain>
    </source>
</reference>
<dbReference type="PANTHER" id="PTHR33121">
    <property type="entry name" value="CYCLIC DI-GMP PHOSPHODIESTERASE PDEF"/>
    <property type="match status" value="1"/>
</dbReference>
<name>A0A5J6LH50_9GAMM</name>
<dbReference type="AlphaFoldDB" id="A0A5J6LH50"/>
<dbReference type="Pfam" id="PF00563">
    <property type="entry name" value="EAL"/>
    <property type="match status" value="1"/>
</dbReference>
<proteinExistence type="predicted"/>
<feature type="domain" description="EAL" evidence="1">
    <location>
        <begin position="1"/>
        <end position="105"/>
    </location>
</feature>
<dbReference type="PROSITE" id="PS50883">
    <property type="entry name" value="EAL"/>
    <property type="match status" value="1"/>
</dbReference>
<dbReference type="EMBL" id="CP044222">
    <property type="protein sequence ID" value="QEW07939.1"/>
    <property type="molecule type" value="Genomic_DNA"/>
</dbReference>
<protein>
    <submittedName>
        <fullName evidence="2">EAL domain-containing protein</fullName>
    </submittedName>
</protein>
<sequence length="105" mass="11644">MLCSDIIIEITEGVMLDPNCETIKKLMVFRDHGVQVTLDDFGTGYSSMAYIHRYDIDYLKIDRCFIANLSADSDALALCEAMVLMAHSRLPDIETTATGGADFES</sequence>
<dbReference type="PANTHER" id="PTHR33121:SF79">
    <property type="entry name" value="CYCLIC DI-GMP PHOSPHODIESTERASE PDED-RELATED"/>
    <property type="match status" value="1"/>
</dbReference>
<dbReference type="Gene3D" id="3.20.20.450">
    <property type="entry name" value="EAL domain"/>
    <property type="match status" value="1"/>
</dbReference>
<evidence type="ECO:0000259" key="1">
    <source>
        <dbReference type="PROSITE" id="PS50883"/>
    </source>
</evidence>
<organism evidence="2 3">
    <name type="scientific">Nitrincola iocasae</name>
    <dbReference type="NCBI Taxonomy" id="2614693"/>
    <lineage>
        <taxon>Bacteria</taxon>
        <taxon>Pseudomonadati</taxon>
        <taxon>Pseudomonadota</taxon>
        <taxon>Gammaproteobacteria</taxon>
        <taxon>Oceanospirillales</taxon>
        <taxon>Oceanospirillaceae</taxon>
        <taxon>Nitrincola</taxon>
    </lineage>
</organism>
<dbReference type="InterPro" id="IPR050706">
    <property type="entry name" value="Cyclic-di-GMP_PDE-like"/>
</dbReference>
<evidence type="ECO:0000313" key="2">
    <source>
        <dbReference type="EMBL" id="QEW07939.1"/>
    </source>
</evidence>
<dbReference type="Proteomes" id="UP000325606">
    <property type="component" value="Chromosome"/>
</dbReference>
<keyword evidence="3" id="KW-1185">Reference proteome</keyword>